<gene>
    <name evidence="2" type="ORF">XENOCAPTIV_028549</name>
</gene>
<organism evidence="2 3">
    <name type="scientific">Xenoophorus captivus</name>
    <dbReference type="NCBI Taxonomy" id="1517983"/>
    <lineage>
        <taxon>Eukaryota</taxon>
        <taxon>Metazoa</taxon>
        <taxon>Chordata</taxon>
        <taxon>Craniata</taxon>
        <taxon>Vertebrata</taxon>
        <taxon>Euteleostomi</taxon>
        <taxon>Actinopterygii</taxon>
        <taxon>Neopterygii</taxon>
        <taxon>Teleostei</taxon>
        <taxon>Neoteleostei</taxon>
        <taxon>Acanthomorphata</taxon>
        <taxon>Ovalentaria</taxon>
        <taxon>Atherinomorphae</taxon>
        <taxon>Cyprinodontiformes</taxon>
        <taxon>Goodeidae</taxon>
        <taxon>Xenoophorus</taxon>
    </lineage>
</organism>
<evidence type="ECO:0000313" key="3">
    <source>
        <dbReference type="Proteomes" id="UP001434883"/>
    </source>
</evidence>
<sequence>MNLADWKKYSGSAFTSDDEPTPSDDDEGCPTNKDQPHLRFEITSDDGFSVEADSVEGNFLFSFESSEITVHSSNLYRSSGSYLLFSLPHRLIVCLVLHVLC</sequence>
<feature type="compositionally biased region" description="Acidic residues" evidence="1">
    <location>
        <begin position="16"/>
        <end position="28"/>
    </location>
</feature>
<dbReference type="Proteomes" id="UP001434883">
    <property type="component" value="Unassembled WGS sequence"/>
</dbReference>
<evidence type="ECO:0000256" key="1">
    <source>
        <dbReference type="SAM" id="MobiDB-lite"/>
    </source>
</evidence>
<protein>
    <submittedName>
        <fullName evidence="2">Uncharacterized protein</fullName>
    </submittedName>
</protein>
<proteinExistence type="predicted"/>
<evidence type="ECO:0000313" key="2">
    <source>
        <dbReference type="EMBL" id="MEQ2203320.1"/>
    </source>
</evidence>
<name>A0ABV0R5C5_9TELE</name>
<keyword evidence="3" id="KW-1185">Reference proteome</keyword>
<reference evidence="2 3" key="1">
    <citation type="submission" date="2021-06" db="EMBL/GenBank/DDBJ databases">
        <authorList>
            <person name="Palmer J.M."/>
        </authorList>
    </citation>
    <scope>NUCLEOTIDE SEQUENCE [LARGE SCALE GENOMIC DNA]</scope>
    <source>
        <strain evidence="2 3">XC_2019</strain>
        <tissue evidence="2">Muscle</tissue>
    </source>
</reference>
<accession>A0ABV0R5C5</accession>
<feature type="region of interest" description="Disordered" evidence="1">
    <location>
        <begin position="1"/>
        <end position="36"/>
    </location>
</feature>
<comment type="caution">
    <text evidence="2">The sequence shown here is derived from an EMBL/GenBank/DDBJ whole genome shotgun (WGS) entry which is preliminary data.</text>
</comment>
<dbReference type="EMBL" id="JAHRIN010034393">
    <property type="protein sequence ID" value="MEQ2203320.1"/>
    <property type="molecule type" value="Genomic_DNA"/>
</dbReference>